<dbReference type="Gene3D" id="2.60.40.230">
    <property type="entry name" value="Neocarzinostatin-like"/>
    <property type="match status" value="1"/>
</dbReference>
<proteinExistence type="predicted"/>
<dbReference type="RefSeq" id="WP_154614712.1">
    <property type="nucleotide sequence ID" value="NZ_CP053660.1"/>
</dbReference>
<protein>
    <submittedName>
        <fullName evidence="4">Uncharacterized protein</fullName>
    </submittedName>
</protein>
<dbReference type="EMBL" id="WLCI01000008">
    <property type="protein sequence ID" value="MTB94991.1"/>
    <property type="molecule type" value="Genomic_DNA"/>
</dbReference>
<gene>
    <name evidence="4" type="ORF">GGQ22_07820</name>
</gene>
<feature type="compositionally biased region" description="Low complexity" evidence="1">
    <location>
        <begin position="202"/>
        <end position="228"/>
    </location>
</feature>
<sequence length="386" mass="37896">MTRLLAALLLAATAALVAPAAPASAAARVTVANPDGDAVVDPTYATTLTVRGTGFQAVRGGHGGIYVFFGAVKGTWQPSRGGATGQDYWYVPDSEARDNQGFQKYVAFPGSDTAGSANGGAMSAGGAWSTSVVVPGATFRAYDRSDSVRTIDCRTMTCGVITIGAHGIKSARNETFTPVRVASLQQQEPAAGSSSAPDAQQGSSAPGAAPEAGAPEAGSVPTADAAGTDEGGQGGQGGKGGDGGTGRGAAVGAPTLEVDRASAVAGNVLAFTATGLPPGRQVTVVLDDGAAGAGPFLVGADGTTAGVLTLPEDAAAGTHELRVHGVEEPPSVSFAIAAAEAEPAAATSDEGRAGLAFAGVAGVVLLAAVGRAAYPLLRTRRVRRAA</sequence>
<dbReference type="Proteomes" id="UP000433406">
    <property type="component" value="Unassembled WGS sequence"/>
</dbReference>
<evidence type="ECO:0000313" key="4">
    <source>
        <dbReference type="EMBL" id="MTB94991.1"/>
    </source>
</evidence>
<keyword evidence="2" id="KW-0472">Membrane</keyword>
<feature type="compositionally biased region" description="Gly residues" evidence="1">
    <location>
        <begin position="229"/>
        <end position="249"/>
    </location>
</feature>
<feature type="region of interest" description="Disordered" evidence="1">
    <location>
        <begin position="184"/>
        <end position="251"/>
    </location>
</feature>
<keyword evidence="2" id="KW-0812">Transmembrane</keyword>
<name>A0A6I3J1Q1_9ACTN</name>
<comment type="caution">
    <text evidence="4">The sequence shown here is derived from an EMBL/GenBank/DDBJ whole genome shotgun (WGS) entry which is preliminary data.</text>
</comment>
<keyword evidence="5" id="KW-1185">Reference proteome</keyword>
<reference evidence="4 5" key="1">
    <citation type="submission" date="2019-10" db="EMBL/GenBank/DDBJ databases">
        <title>Nocardioides novel species isolated from the excrement of Marmot.</title>
        <authorList>
            <person name="Zhang G."/>
        </authorList>
    </citation>
    <scope>NUCLEOTIDE SEQUENCE [LARGE SCALE GENOMIC DNA]</scope>
    <source>
        <strain evidence="5">zg-579</strain>
    </source>
</reference>
<feature type="chain" id="PRO_5039115165" evidence="3">
    <location>
        <begin position="21"/>
        <end position="386"/>
    </location>
</feature>
<evidence type="ECO:0000256" key="3">
    <source>
        <dbReference type="SAM" id="SignalP"/>
    </source>
</evidence>
<feature type="signal peptide" evidence="3">
    <location>
        <begin position="1"/>
        <end position="20"/>
    </location>
</feature>
<feature type="compositionally biased region" description="Polar residues" evidence="1">
    <location>
        <begin position="184"/>
        <end position="201"/>
    </location>
</feature>
<dbReference type="AlphaFoldDB" id="A0A6I3J1Q1"/>
<organism evidence="4 5">
    <name type="scientific">Nocardioides marmotae</name>
    <dbReference type="NCBI Taxonomy" id="2663857"/>
    <lineage>
        <taxon>Bacteria</taxon>
        <taxon>Bacillati</taxon>
        <taxon>Actinomycetota</taxon>
        <taxon>Actinomycetes</taxon>
        <taxon>Propionibacteriales</taxon>
        <taxon>Nocardioidaceae</taxon>
        <taxon>Nocardioides</taxon>
    </lineage>
</organism>
<accession>A0A6I3J1Q1</accession>
<keyword evidence="3" id="KW-0732">Signal</keyword>
<evidence type="ECO:0000313" key="5">
    <source>
        <dbReference type="Proteomes" id="UP000433406"/>
    </source>
</evidence>
<keyword evidence="2" id="KW-1133">Transmembrane helix</keyword>
<evidence type="ECO:0000256" key="1">
    <source>
        <dbReference type="SAM" id="MobiDB-lite"/>
    </source>
</evidence>
<evidence type="ECO:0000256" key="2">
    <source>
        <dbReference type="SAM" id="Phobius"/>
    </source>
</evidence>
<feature type="transmembrane region" description="Helical" evidence="2">
    <location>
        <begin position="353"/>
        <end position="374"/>
    </location>
</feature>